<protein>
    <submittedName>
        <fullName evidence="1">Uncharacterized protein</fullName>
    </submittedName>
</protein>
<evidence type="ECO:0000313" key="1">
    <source>
        <dbReference type="EMBL" id="KAG0452850.1"/>
    </source>
</evidence>
<keyword evidence="2" id="KW-1185">Reference proteome</keyword>
<dbReference type="Proteomes" id="UP000636800">
    <property type="component" value="Unassembled WGS sequence"/>
</dbReference>
<accession>A0A835PI56</accession>
<evidence type="ECO:0000313" key="2">
    <source>
        <dbReference type="Proteomes" id="UP000636800"/>
    </source>
</evidence>
<organism evidence="1 2">
    <name type="scientific">Vanilla planifolia</name>
    <name type="common">Vanilla</name>
    <dbReference type="NCBI Taxonomy" id="51239"/>
    <lineage>
        <taxon>Eukaryota</taxon>
        <taxon>Viridiplantae</taxon>
        <taxon>Streptophyta</taxon>
        <taxon>Embryophyta</taxon>
        <taxon>Tracheophyta</taxon>
        <taxon>Spermatophyta</taxon>
        <taxon>Magnoliopsida</taxon>
        <taxon>Liliopsida</taxon>
        <taxon>Asparagales</taxon>
        <taxon>Orchidaceae</taxon>
        <taxon>Vanilloideae</taxon>
        <taxon>Vanilleae</taxon>
        <taxon>Vanilla</taxon>
    </lineage>
</organism>
<dbReference type="EMBL" id="JADCNL010000014">
    <property type="protein sequence ID" value="KAG0452850.1"/>
    <property type="molecule type" value="Genomic_DNA"/>
</dbReference>
<gene>
    <name evidence="1" type="ORF">HPP92_025514</name>
</gene>
<dbReference type="OrthoDB" id="5835829at2759"/>
<name>A0A835PI56_VANPL</name>
<sequence length="52" mass="5923">MACRDEFSDAREALQCMNNKEISVSKCRGDYMKEDANLLEAGRLDHRPCEAT</sequence>
<comment type="caution">
    <text evidence="1">The sequence shown here is derived from an EMBL/GenBank/DDBJ whole genome shotgun (WGS) entry which is preliminary data.</text>
</comment>
<reference evidence="1 2" key="1">
    <citation type="journal article" date="2020" name="Nat. Food">
        <title>A phased Vanilla planifolia genome enables genetic improvement of flavour and production.</title>
        <authorList>
            <person name="Hasing T."/>
            <person name="Tang H."/>
            <person name="Brym M."/>
            <person name="Khazi F."/>
            <person name="Huang T."/>
            <person name="Chambers A.H."/>
        </authorList>
    </citation>
    <scope>NUCLEOTIDE SEQUENCE [LARGE SCALE GENOMIC DNA]</scope>
    <source>
        <tissue evidence="1">Leaf</tissue>
    </source>
</reference>
<proteinExistence type="predicted"/>
<dbReference type="AlphaFoldDB" id="A0A835PI56"/>